<dbReference type="InterPro" id="IPR003593">
    <property type="entry name" value="AAA+_ATPase"/>
</dbReference>
<evidence type="ECO:0000313" key="6">
    <source>
        <dbReference type="EMBL" id="QRG06555.1"/>
    </source>
</evidence>
<feature type="domain" description="ABC transporter" evidence="5">
    <location>
        <begin position="6"/>
        <end position="253"/>
    </location>
</feature>
<protein>
    <submittedName>
        <fullName evidence="6">ABC transporter ATP-binding protein</fullName>
    </submittedName>
</protein>
<dbReference type="PROSITE" id="PS50893">
    <property type="entry name" value="ABC_TRANSPORTER_2"/>
    <property type="match status" value="1"/>
</dbReference>
<dbReference type="SMART" id="SM00382">
    <property type="entry name" value="AAA"/>
    <property type="match status" value="1"/>
</dbReference>
<dbReference type="InterPro" id="IPR017871">
    <property type="entry name" value="ABC_transporter-like_CS"/>
</dbReference>
<dbReference type="Pfam" id="PF12399">
    <property type="entry name" value="BCA_ABC_TP_C"/>
    <property type="match status" value="1"/>
</dbReference>
<dbReference type="PROSITE" id="PS00211">
    <property type="entry name" value="ABC_TRANSPORTER_1"/>
    <property type="match status" value="1"/>
</dbReference>
<keyword evidence="7" id="KW-1185">Reference proteome</keyword>
<evidence type="ECO:0000256" key="3">
    <source>
        <dbReference type="ARBA" id="ARBA00022741"/>
    </source>
</evidence>
<dbReference type="GO" id="GO:0005524">
    <property type="term" value="F:ATP binding"/>
    <property type="evidence" value="ECO:0007669"/>
    <property type="project" value="UniProtKB-KW"/>
</dbReference>
<dbReference type="Proteomes" id="UP000596427">
    <property type="component" value="Chromosome"/>
</dbReference>
<dbReference type="GO" id="GO:0016887">
    <property type="term" value="F:ATP hydrolysis activity"/>
    <property type="evidence" value="ECO:0007669"/>
    <property type="project" value="InterPro"/>
</dbReference>
<dbReference type="Pfam" id="PF00005">
    <property type="entry name" value="ABC_tran"/>
    <property type="match status" value="1"/>
</dbReference>
<proteinExistence type="inferred from homology"/>
<dbReference type="InterPro" id="IPR003439">
    <property type="entry name" value="ABC_transporter-like_ATP-bd"/>
</dbReference>
<dbReference type="KEGG" id="xdi:EZH22_27105"/>
<keyword evidence="2" id="KW-0813">Transport</keyword>
<dbReference type="SUPFAM" id="SSF52540">
    <property type="entry name" value="P-loop containing nucleoside triphosphate hydrolases"/>
    <property type="match status" value="1"/>
</dbReference>
<dbReference type="FunFam" id="3.40.50.300:FF:000421">
    <property type="entry name" value="Branched-chain amino acid ABC transporter ATP-binding protein"/>
    <property type="match status" value="1"/>
</dbReference>
<dbReference type="PANTHER" id="PTHR45772:SF9">
    <property type="entry name" value="CONSERVED COMPONENT OF ABC TRANSPORTER FOR NATURAL AMINO ACIDS"/>
    <property type="match status" value="1"/>
</dbReference>
<keyword evidence="4 6" id="KW-0067">ATP-binding</keyword>
<evidence type="ECO:0000256" key="2">
    <source>
        <dbReference type="ARBA" id="ARBA00022448"/>
    </source>
</evidence>
<keyword evidence="3" id="KW-0547">Nucleotide-binding</keyword>
<evidence type="ECO:0000256" key="4">
    <source>
        <dbReference type="ARBA" id="ARBA00022840"/>
    </source>
</evidence>
<evidence type="ECO:0000256" key="1">
    <source>
        <dbReference type="ARBA" id="ARBA00005417"/>
    </source>
</evidence>
<evidence type="ECO:0000313" key="7">
    <source>
        <dbReference type="Proteomes" id="UP000596427"/>
    </source>
</evidence>
<dbReference type="InterPro" id="IPR051120">
    <property type="entry name" value="ABC_AA/LPS_Transport"/>
</dbReference>
<accession>A0A974PN20</accession>
<gene>
    <name evidence="6" type="ORF">EZH22_27105</name>
</gene>
<dbReference type="CDD" id="cd03219">
    <property type="entry name" value="ABC_Mj1267_LivG_branched"/>
    <property type="match status" value="1"/>
</dbReference>
<dbReference type="InterPro" id="IPR027417">
    <property type="entry name" value="P-loop_NTPase"/>
</dbReference>
<sequence>MSATLLEVTGLTCRFAGVTAVADLSFQVKAGEIKAVIGPNGAGKSTLFNMIAGVTRPSEGAIFLDGARIDPLPTFERARRGIARTFQNLQIFREMTVLENVMVGRHLVGRATTLTAMLRTPAVRAEERTMAEAGMALLERFGLAGRAHQPAGALSFGQMKVLELARALAGAPRLLLLDEPAAGLPHAEADRMAQTIRGLNRDGMSVLLVEHNMRMVMSLSHDILVLNNGRRIAEGSADEVRSHPEVLSAYLGEEVEDA</sequence>
<evidence type="ECO:0000259" key="5">
    <source>
        <dbReference type="PROSITE" id="PS50893"/>
    </source>
</evidence>
<dbReference type="AlphaFoldDB" id="A0A974PN20"/>
<dbReference type="InterPro" id="IPR032823">
    <property type="entry name" value="BCA_ABC_TP_C"/>
</dbReference>
<organism evidence="6 7">
    <name type="scientific">Xanthobacter dioxanivorans</name>
    <dbReference type="NCBI Taxonomy" id="2528964"/>
    <lineage>
        <taxon>Bacteria</taxon>
        <taxon>Pseudomonadati</taxon>
        <taxon>Pseudomonadota</taxon>
        <taxon>Alphaproteobacteria</taxon>
        <taxon>Hyphomicrobiales</taxon>
        <taxon>Xanthobacteraceae</taxon>
        <taxon>Xanthobacter</taxon>
    </lineage>
</organism>
<reference evidence="6 7" key="1">
    <citation type="submission" date="2020-10" db="EMBL/GenBank/DDBJ databases">
        <title>Degradation of 1,4-Dioxane by Xanthobacter sp. YN2, via a Novel Group-2 Soluble Di-Iron Monooxygenase.</title>
        <authorList>
            <person name="Ma F."/>
            <person name="Wang Y."/>
            <person name="Yang J."/>
            <person name="Guo H."/>
            <person name="Su D."/>
            <person name="Yu L."/>
        </authorList>
    </citation>
    <scope>NUCLEOTIDE SEQUENCE [LARGE SCALE GENOMIC DNA]</scope>
    <source>
        <strain evidence="6 7">YN2</strain>
    </source>
</reference>
<dbReference type="RefSeq" id="WP_203193461.1">
    <property type="nucleotide sequence ID" value="NZ_CP063362.1"/>
</dbReference>
<comment type="similarity">
    <text evidence="1">Belongs to the ABC transporter superfamily.</text>
</comment>
<dbReference type="GO" id="GO:0005886">
    <property type="term" value="C:plasma membrane"/>
    <property type="evidence" value="ECO:0007669"/>
    <property type="project" value="TreeGrafter"/>
</dbReference>
<dbReference type="EMBL" id="CP063362">
    <property type="protein sequence ID" value="QRG06555.1"/>
    <property type="molecule type" value="Genomic_DNA"/>
</dbReference>
<name>A0A974PN20_9HYPH</name>
<dbReference type="Gene3D" id="3.40.50.300">
    <property type="entry name" value="P-loop containing nucleotide triphosphate hydrolases"/>
    <property type="match status" value="1"/>
</dbReference>
<dbReference type="PANTHER" id="PTHR45772">
    <property type="entry name" value="CONSERVED COMPONENT OF ABC TRANSPORTER FOR NATURAL AMINO ACIDS-RELATED"/>
    <property type="match status" value="1"/>
</dbReference>